<keyword evidence="4" id="KW-0963">Cytoplasm</keyword>
<evidence type="ECO:0000256" key="4">
    <source>
        <dbReference type="ARBA" id="ARBA00022490"/>
    </source>
</evidence>
<feature type="compositionally biased region" description="Basic and acidic residues" evidence="7">
    <location>
        <begin position="162"/>
        <end position="188"/>
    </location>
</feature>
<evidence type="ECO:0000259" key="8">
    <source>
        <dbReference type="Pfam" id="PF09770"/>
    </source>
</evidence>
<name>A0AAD5TLI7_9FUNG</name>
<feature type="region of interest" description="Disordered" evidence="7">
    <location>
        <begin position="1"/>
        <end position="55"/>
    </location>
</feature>
<feature type="compositionally biased region" description="Basic and acidic residues" evidence="7">
    <location>
        <begin position="376"/>
        <end position="386"/>
    </location>
</feature>
<feature type="region of interest" description="Disordered" evidence="7">
    <location>
        <begin position="250"/>
        <end position="278"/>
    </location>
</feature>
<feature type="compositionally biased region" description="Acidic residues" evidence="7">
    <location>
        <begin position="86"/>
        <end position="99"/>
    </location>
</feature>
<feature type="region of interest" description="Disordered" evidence="7">
    <location>
        <begin position="160"/>
        <end position="188"/>
    </location>
</feature>
<feature type="region of interest" description="Disordered" evidence="7">
    <location>
        <begin position="332"/>
        <end position="417"/>
    </location>
</feature>
<feature type="domain" description="mRNA decay factor PAT1" evidence="8">
    <location>
        <begin position="85"/>
        <end position="920"/>
    </location>
</feature>
<evidence type="ECO:0000256" key="2">
    <source>
        <dbReference type="ARBA" id="ARBA00004201"/>
    </source>
</evidence>
<evidence type="ECO:0000256" key="5">
    <source>
        <dbReference type="ARBA" id="ARBA00022884"/>
    </source>
</evidence>
<dbReference type="GO" id="GO:0033962">
    <property type="term" value="P:P-body assembly"/>
    <property type="evidence" value="ECO:0007669"/>
    <property type="project" value="TreeGrafter"/>
</dbReference>
<protein>
    <recommendedName>
        <fullName evidence="8">mRNA decay factor PAT1 domain-containing protein</fullName>
    </recommendedName>
</protein>
<organism evidence="9 10">
    <name type="scientific">Geranomyces variabilis</name>
    <dbReference type="NCBI Taxonomy" id="109894"/>
    <lineage>
        <taxon>Eukaryota</taxon>
        <taxon>Fungi</taxon>
        <taxon>Fungi incertae sedis</taxon>
        <taxon>Chytridiomycota</taxon>
        <taxon>Chytridiomycota incertae sedis</taxon>
        <taxon>Chytridiomycetes</taxon>
        <taxon>Spizellomycetales</taxon>
        <taxon>Powellomycetaceae</taxon>
        <taxon>Geranomyces</taxon>
    </lineage>
</organism>
<feature type="compositionally biased region" description="Low complexity" evidence="7">
    <location>
        <begin position="334"/>
        <end position="351"/>
    </location>
</feature>
<keyword evidence="6" id="KW-0539">Nucleus</keyword>
<evidence type="ECO:0000313" key="9">
    <source>
        <dbReference type="EMBL" id="KAJ3180266.1"/>
    </source>
</evidence>
<dbReference type="GO" id="GO:0000290">
    <property type="term" value="P:deadenylation-dependent decapping of nuclear-transcribed mRNA"/>
    <property type="evidence" value="ECO:0007669"/>
    <property type="project" value="InterPro"/>
</dbReference>
<dbReference type="InterPro" id="IPR019167">
    <property type="entry name" value="PAT1_dom"/>
</dbReference>
<feature type="region of interest" description="Disordered" evidence="7">
    <location>
        <begin position="214"/>
        <end position="235"/>
    </location>
</feature>
<comment type="similarity">
    <text evidence="3">Belongs to the PAT1 family.</text>
</comment>
<dbReference type="EMBL" id="JADGJQ010000017">
    <property type="protein sequence ID" value="KAJ3180266.1"/>
    <property type="molecule type" value="Genomic_DNA"/>
</dbReference>
<gene>
    <name evidence="9" type="ORF">HDU87_002145</name>
</gene>
<dbReference type="AlphaFoldDB" id="A0AAD5TLI7"/>
<evidence type="ECO:0000256" key="7">
    <source>
        <dbReference type="SAM" id="MobiDB-lite"/>
    </source>
</evidence>
<reference evidence="9" key="1">
    <citation type="submission" date="2020-05" db="EMBL/GenBank/DDBJ databases">
        <title>Phylogenomic resolution of chytrid fungi.</title>
        <authorList>
            <person name="Stajich J.E."/>
            <person name="Amses K."/>
            <person name="Simmons R."/>
            <person name="Seto K."/>
            <person name="Myers J."/>
            <person name="Bonds A."/>
            <person name="Quandt C.A."/>
            <person name="Barry K."/>
            <person name="Liu P."/>
            <person name="Grigoriev I."/>
            <person name="Longcore J.E."/>
            <person name="James T.Y."/>
        </authorList>
    </citation>
    <scope>NUCLEOTIDE SEQUENCE</scope>
    <source>
        <strain evidence="9">JEL0379</strain>
    </source>
</reference>
<evidence type="ECO:0000256" key="6">
    <source>
        <dbReference type="ARBA" id="ARBA00023242"/>
    </source>
</evidence>
<evidence type="ECO:0000256" key="1">
    <source>
        <dbReference type="ARBA" id="ARBA00004123"/>
    </source>
</evidence>
<keyword evidence="5" id="KW-0694">RNA-binding</keyword>
<dbReference type="GO" id="GO:0003723">
    <property type="term" value="F:RNA binding"/>
    <property type="evidence" value="ECO:0007669"/>
    <property type="project" value="UniProtKB-KW"/>
</dbReference>
<dbReference type="PANTHER" id="PTHR21551:SF0">
    <property type="entry name" value="PROTEIN ASSOCIATED WITH TOPO II RELATED-1, ISOFORM A"/>
    <property type="match status" value="1"/>
</dbReference>
<sequence length="931" mass="103624">MASFFGFETTMPGRGAPRPTAGGGTHNSRRGGRGGGDAFGEELGGQFEADSDDAFSGSKLDEQMERKFAYGQHEAGVDEGNNDINALEDDNEDLNDETFGDVASDRDKLGNDFDFSAGNARISGAPLPRDPPSQYRPAGVRAALTDDRGFNLQRMDAAGEAEQYRDQWEPNARESIQRRPSELNRDNLAEIWTKPASPTVQDMHMNGAPQFQQQHYSPQLGYPPPPPPSQQQRPMSVSDIEAMMLRMQRAKVDHRHATDPDSVRTPREPTRPNQGFPPPPGMYNHLVDMNAPINAAELEAEYRARQAPRGHPQQQFMNQHSAMAMAMRQGSPPLQHLQQQHLQQQQQQQQHRPQGALQNEQMGTPPRIESPIMYPDADRGYDDHHVQRGPRPPMQLGNFLPQSHHEHQHQRGNQNRPMQGYARMDQRYVHRAYPDNRPDIRTREEKYKGTMTQYEKELIAKIQISQLVTDNPYRDDFYYIVYTSLTAANEQAADESGKAPKGLNWQQSLLMDQTRGNGPNVTNRMQQQMQRLIEGRKAKPKGNSLSLEGALGKISLSSVRNPRQLLQVKGPSSPKDGKALSAHDSPLLTTKQLLRRIENVYSKVLELEIMKRAGPPAARVENNVDDATDNIEGRDEAKDSEQEWTARFEEHRANMWKELGVSEQVPLNYPHPFTALLAFGKGKKVIPRVFRFLTRDQSLALISTLLSRLETLDVCQPPAAGAGAATSAHAADVELFMANVVPTVVSVVMECPLFVVNACMRILLERHNMVWLAKSKPGLAFLTMFLSRAEMIKQGAGAGGGSDFSVPEQELHMWTEIYNFLFASLHNHFSSLFPSSSSPPPSLTPNTEAVSAGATPANVAGDVYVWQFLAALAVGATTVEHQRVLLTEVRDKVLETARRSDDAKSLANVDLFLNALGLGIDARQLVNMSGF</sequence>
<proteinExistence type="inferred from homology"/>
<dbReference type="Proteomes" id="UP001212152">
    <property type="component" value="Unassembled WGS sequence"/>
</dbReference>
<dbReference type="Pfam" id="PF09770">
    <property type="entry name" value="PAT1"/>
    <property type="match status" value="1"/>
</dbReference>
<accession>A0AAD5TLI7</accession>
<evidence type="ECO:0000256" key="3">
    <source>
        <dbReference type="ARBA" id="ARBA00009138"/>
    </source>
</evidence>
<dbReference type="PANTHER" id="PTHR21551">
    <property type="entry name" value="TOPOISOMERASE II-ASSOCIATED PROTEIN PAT1"/>
    <property type="match status" value="1"/>
</dbReference>
<dbReference type="GO" id="GO:0000932">
    <property type="term" value="C:P-body"/>
    <property type="evidence" value="ECO:0007669"/>
    <property type="project" value="UniProtKB-SubCell"/>
</dbReference>
<feature type="region of interest" description="Disordered" evidence="7">
    <location>
        <begin position="73"/>
        <end position="137"/>
    </location>
</feature>
<keyword evidence="10" id="KW-1185">Reference proteome</keyword>
<dbReference type="GO" id="GO:0005634">
    <property type="term" value="C:nucleus"/>
    <property type="evidence" value="ECO:0007669"/>
    <property type="project" value="UniProtKB-SubCell"/>
</dbReference>
<dbReference type="InterPro" id="IPR039900">
    <property type="entry name" value="Pat1-like"/>
</dbReference>
<comment type="caution">
    <text evidence="9">The sequence shown here is derived from an EMBL/GenBank/DDBJ whole genome shotgun (WGS) entry which is preliminary data.</text>
</comment>
<evidence type="ECO:0000313" key="10">
    <source>
        <dbReference type="Proteomes" id="UP001212152"/>
    </source>
</evidence>
<feature type="compositionally biased region" description="Basic and acidic residues" evidence="7">
    <location>
        <begin position="255"/>
        <end position="270"/>
    </location>
</feature>
<comment type="subcellular location">
    <subcellularLocation>
        <location evidence="2">Cytoplasm</location>
        <location evidence="2">P-body</location>
    </subcellularLocation>
    <subcellularLocation>
        <location evidence="1">Nucleus</location>
    </subcellularLocation>
</comment>